<reference evidence="1" key="1">
    <citation type="journal article" date="2014" name="Int. J. Syst. Evol. Microbiol.">
        <title>Complete genome sequence of Corynebacterium casei LMG S-19264T (=DSM 44701T), isolated from a smear-ripened cheese.</title>
        <authorList>
            <consortium name="US DOE Joint Genome Institute (JGI-PGF)"/>
            <person name="Walter F."/>
            <person name="Albersmeier A."/>
            <person name="Kalinowski J."/>
            <person name="Ruckert C."/>
        </authorList>
    </citation>
    <scope>NUCLEOTIDE SEQUENCE</scope>
    <source>
        <strain evidence="1">NBRC 110023</strain>
    </source>
</reference>
<dbReference type="RefSeq" id="WP_284219526.1">
    <property type="nucleotide sequence ID" value="NZ_BSOT01000020.1"/>
</dbReference>
<reference evidence="1" key="2">
    <citation type="submission" date="2023-01" db="EMBL/GenBank/DDBJ databases">
        <title>Draft genome sequence of Agaribacter marinus strain NBRC 110023.</title>
        <authorList>
            <person name="Sun Q."/>
            <person name="Mori K."/>
        </authorList>
    </citation>
    <scope>NUCLEOTIDE SEQUENCE</scope>
    <source>
        <strain evidence="1">NBRC 110023</strain>
    </source>
</reference>
<proteinExistence type="predicted"/>
<sequence length="190" mass="21080">MERRDLLKMIAAATGTALISRNVLAWDPTRASALKDTGYTSDDLGLINEIADTIIPRTDTPGAKDVNVAATMAIIVADCFTLEEQTLFNQGLQDIQQLAQKSHGKGFVQLTSQQRLDLLTPIDAKATSINKKRWQDKKLKAHPFTLIKQLVLFTFFTSKVGAMEVLRFVAVPGRYDGHFPYKKGDKAWAT</sequence>
<comment type="caution">
    <text evidence="1">The sequence shown here is derived from an EMBL/GenBank/DDBJ whole genome shotgun (WGS) entry which is preliminary data.</text>
</comment>
<evidence type="ECO:0000313" key="2">
    <source>
        <dbReference type="Proteomes" id="UP001156601"/>
    </source>
</evidence>
<name>A0AA37WK81_9ALTE</name>
<evidence type="ECO:0000313" key="1">
    <source>
        <dbReference type="EMBL" id="GLR73097.1"/>
    </source>
</evidence>
<dbReference type="Proteomes" id="UP001156601">
    <property type="component" value="Unassembled WGS sequence"/>
</dbReference>
<accession>A0AA37WK81</accession>
<dbReference type="EMBL" id="BSOT01000020">
    <property type="protein sequence ID" value="GLR73097.1"/>
    <property type="molecule type" value="Genomic_DNA"/>
</dbReference>
<dbReference type="AlphaFoldDB" id="A0AA37WK81"/>
<evidence type="ECO:0008006" key="3">
    <source>
        <dbReference type="Google" id="ProtNLM"/>
    </source>
</evidence>
<dbReference type="InterPro" id="IPR027056">
    <property type="entry name" value="Gluconate_2DH_su3"/>
</dbReference>
<dbReference type="Pfam" id="PF13618">
    <property type="entry name" value="Gluconate_2-dh3"/>
    <property type="match status" value="1"/>
</dbReference>
<organism evidence="1 2">
    <name type="scientific">Agaribacter marinus</name>
    <dbReference type="NCBI Taxonomy" id="1431249"/>
    <lineage>
        <taxon>Bacteria</taxon>
        <taxon>Pseudomonadati</taxon>
        <taxon>Pseudomonadota</taxon>
        <taxon>Gammaproteobacteria</taxon>
        <taxon>Alteromonadales</taxon>
        <taxon>Alteromonadaceae</taxon>
        <taxon>Agaribacter</taxon>
    </lineage>
</organism>
<keyword evidence="2" id="KW-1185">Reference proteome</keyword>
<gene>
    <name evidence="1" type="ORF">GCM10007852_40050</name>
</gene>
<protein>
    <recommendedName>
        <fullName evidence="3">Gluconate 2-dehydrogenase subunit 3</fullName>
    </recommendedName>
</protein>